<evidence type="ECO:0000313" key="2">
    <source>
        <dbReference type="Proteomes" id="UP000297245"/>
    </source>
</evidence>
<dbReference type="AlphaFoldDB" id="A0A4V4HBR3"/>
<reference evidence="1 2" key="1">
    <citation type="journal article" date="2019" name="Nat. Ecol. Evol.">
        <title>Megaphylogeny resolves global patterns of mushroom evolution.</title>
        <authorList>
            <person name="Varga T."/>
            <person name="Krizsan K."/>
            <person name="Foldi C."/>
            <person name="Dima B."/>
            <person name="Sanchez-Garcia M."/>
            <person name="Sanchez-Ramirez S."/>
            <person name="Szollosi G.J."/>
            <person name="Szarkandi J.G."/>
            <person name="Papp V."/>
            <person name="Albert L."/>
            <person name="Andreopoulos W."/>
            <person name="Angelini C."/>
            <person name="Antonin V."/>
            <person name="Barry K.W."/>
            <person name="Bougher N.L."/>
            <person name="Buchanan P."/>
            <person name="Buyck B."/>
            <person name="Bense V."/>
            <person name="Catcheside P."/>
            <person name="Chovatia M."/>
            <person name="Cooper J."/>
            <person name="Damon W."/>
            <person name="Desjardin D."/>
            <person name="Finy P."/>
            <person name="Geml J."/>
            <person name="Haridas S."/>
            <person name="Hughes K."/>
            <person name="Justo A."/>
            <person name="Karasinski D."/>
            <person name="Kautmanova I."/>
            <person name="Kiss B."/>
            <person name="Kocsube S."/>
            <person name="Kotiranta H."/>
            <person name="LaButti K.M."/>
            <person name="Lechner B.E."/>
            <person name="Liimatainen K."/>
            <person name="Lipzen A."/>
            <person name="Lukacs Z."/>
            <person name="Mihaltcheva S."/>
            <person name="Morgado L.N."/>
            <person name="Niskanen T."/>
            <person name="Noordeloos M.E."/>
            <person name="Ohm R.A."/>
            <person name="Ortiz-Santana B."/>
            <person name="Ovrebo C."/>
            <person name="Racz N."/>
            <person name="Riley R."/>
            <person name="Savchenko A."/>
            <person name="Shiryaev A."/>
            <person name="Soop K."/>
            <person name="Spirin V."/>
            <person name="Szebenyi C."/>
            <person name="Tomsovsky M."/>
            <person name="Tulloss R.E."/>
            <person name="Uehling J."/>
            <person name="Grigoriev I.V."/>
            <person name="Vagvolgyi C."/>
            <person name="Papp T."/>
            <person name="Martin F.M."/>
            <person name="Miettinen O."/>
            <person name="Hibbett D.S."/>
            <person name="Nagy L.G."/>
        </authorList>
    </citation>
    <scope>NUCLEOTIDE SEQUENCE [LARGE SCALE GENOMIC DNA]</scope>
    <source>
        <strain evidence="1 2">CBS 962.96</strain>
    </source>
</reference>
<organism evidence="1 2">
    <name type="scientific">Dendrothele bispora (strain CBS 962.96)</name>
    <dbReference type="NCBI Taxonomy" id="1314807"/>
    <lineage>
        <taxon>Eukaryota</taxon>
        <taxon>Fungi</taxon>
        <taxon>Dikarya</taxon>
        <taxon>Basidiomycota</taxon>
        <taxon>Agaricomycotina</taxon>
        <taxon>Agaricomycetes</taxon>
        <taxon>Agaricomycetidae</taxon>
        <taxon>Agaricales</taxon>
        <taxon>Agaricales incertae sedis</taxon>
        <taxon>Dendrothele</taxon>
    </lineage>
</organism>
<name>A0A4V4HBR3_DENBC</name>
<sequence>MTANITCFVRGHGGTLVGKLADRHEDAYFGFLNDYMAERIRKEGQEIQKYLTRQHGTPITEVVDRFSLQNFKADLQGIAPSLWSVMVSASTRDERGSGSIRDKELVFVTICAMFSMLRSQKANNFQVVIGLFLLGSGALKREMEVLAHAGFSVSYNSIIYHIRLLSAENVQKFRKAIKDFMCSIVWDNLNIAFHIGEQR</sequence>
<dbReference type="OrthoDB" id="4743193at2759"/>
<gene>
    <name evidence="1" type="ORF">K435DRAFT_695896</name>
</gene>
<protein>
    <submittedName>
        <fullName evidence="1">Uncharacterized protein</fullName>
    </submittedName>
</protein>
<proteinExistence type="predicted"/>
<dbReference type="Proteomes" id="UP000297245">
    <property type="component" value="Unassembled WGS sequence"/>
</dbReference>
<keyword evidence="2" id="KW-1185">Reference proteome</keyword>
<dbReference type="EMBL" id="ML179915">
    <property type="protein sequence ID" value="THU80335.1"/>
    <property type="molecule type" value="Genomic_DNA"/>
</dbReference>
<feature type="non-terminal residue" evidence="1">
    <location>
        <position position="199"/>
    </location>
</feature>
<accession>A0A4V4HBR3</accession>
<evidence type="ECO:0000313" key="1">
    <source>
        <dbReference type="EMBL" id="THU80335.1"/>
    </source>
</evidence>